<dbReference type="RefSeq" id="WP_052749900.1">
    <property type="nucleotide sequence ID" value="NZ_CP011366.1"/>
</dbReference>
<evidence type="ECO:0000256" key="4">
    <source>
        <dbReference type="ARBA" id="ARBA00022840"/>
    </source>
</evidence>
<dbReference type="Pfam" id="PF00005">
    <property type="entry name" value="ABC_tran"/>
    <property type="match status" value="2"/>
</dbReference>
<proteinExistence type="inferred from homology"/>
<dbReference type="PANTHER" id="PTHR43776">
    <property type="entry name" value="TRANSPORT ATP-BINDING PROTEIN"/>
    <property type="match status" value="1"/>
</dbReference>
<name>A0AA94KX04_9STAP</name>
<protein>
    <submittedName>
        <fullName evidence="6">ABC-type glutathione transport system ATPase component, contains duplicated ATPase domain</fullName>
    </submittedName>
</protein>
<keyword evidence="4" id="KW-0067">ATP-binding</keyword>
<keyword evidence="2" id="KW-0813">Transport</keyword>
<dbReference type="InterPro" id="IPR003439">
    <property type="entry name" value="ABC_transporter-like_ATP-bd"/>
</dbReference>
<gene>
    <name evidence="6" type="ORF">SAMN05216235_2205</name>
</gene>
<feature type="domain" description="ABC transporter" evidence="5">
    <location>
        <begin position="287"/>
        <end position="484"/>
    </location>
</feature>
<dbReference type="PANTHER" id="PTHR43776:SF7">
    <property type="entry name" value="D,D-DIPEPTIDE TRANSPORT ATP-BINDING PROTEIN DDPF-RELATED"/>
    <property type="match status" value="1"/>
</dbReference>
<dbReference type="PROSITE" id="PS00211">
    <property type="entry name" value="ABC_TRANSPORTER_1"/>
    <property type="match status" value="2"/>
</dbReference>
<keyword evidence="3" id="KW-0547">Nucleotide-binding</keyword>
<dbReference type="InterPro" id="IPR003593">
    <property type="entry name" value="AAA+_ATPase"/>
</dbReference>
<dbReference type="InterPro" id="IPR017871">
    <property type="entry name" value="ABC_transporter-like_CS"/>
</dbReference>
<reference evidence="6 7" key="1">
    <citation type="submission" date="2016-10" db="EMBL/GenBank/DDBJ databases">
        <authorList>
            <person name="Varghese N."/>
            <person name="Submissions S."/>
        </authorList>
    </citation>
    <scope>NUCLEOTIDE SEQUENCE [LARGE SCALE GENOMIC DNA]</scope>
    <source>
        <strain evidence="6 7">CGMCC 1.6501</strain>
    </source>
</reference>
<dbReference type="EMBL" id="FOTB01000005">
    <property type="protein sequence ID" value="SFK88164.1"/>
    <property type="molecule type" value="Genomic_DNA"/>
</dbReference>
<evidence type="ECO:0000313" key="6">
    <source>
        <dbReference type="EMBL" id="SFK88164.1"/>
    </source>
</evidence>
<feature type="domain" description="ABC transporter" evidence="5">
    <location>
        <begin position="18"/>
        <end position="257"/>
    </location>
</feature>
<dbReference type="GO" id="GO:0016887">
    <property type="term" value="F:ATP hydrolysis activity"/>
    <property type="evidence" value="ECO:0007669"/>
    <property type="project" value="InterPro"/>
</dbReference>
<dbReference type="GO" id="GO:0055085">
    <property type="term" value="P:transmembrane transport"/>
    <property type="evidence" value="ECO:0007669"/>
    <property type="project" value="UniProtKB-ARBA"/>
</dbReference>
<evidence type="ECO:0000256" key="3">
    <source>
        <dbReference type="ARBA" id="ARBA00022741"/>
    </source>
</evidence>
<evidence type="ECO:0000259" key="5">
    <source>
        <dbReference type="PROSITE" id="PS50893"/>
    </source>
</evidence>
<dbReference type="Proteomes" id="UP000183090">
    <property type="component" value="Unassembled WGS sequence"/>
</dbReference>
<dbReference type="SMART" id="SM00382">
    <property type="entry name" value="AAA"/>
    <property type="match status" value="2"/>
</dbReference>
<dbReference type="AlphaFoldDB" id="A0AA94KX04"/>
<dbReference type="PROSITE" id="PS50893">
    <property type="entry name" value="ABC_TRANSPORTER_2"/>
    <property type="match status" value="2"/>
</dbReference>
<comment type="caution">
    <text evidence="6">The sequence shown here is derived from an EMBL/GenBank/DDBJ whole genome shotgun (WGS) entry which is preliminary data.</text>
</comment>
<dbReference type="InterPro" id="IPR027417">
    <property type="entry name" value="P-loop_NTPase"/>
</dbReference>
<evidence type="ECO:0000256" key="2">
    <source>
        <dbReference type="ARBA" id="ARBA00022448"/>
    </source>
</evidence>
<accession>A0AA94KX04</accession>
<evidence type="ECO:0000313" key="7">
    <source>
        <dbReference type="Proteomes" id="UP000183090"/>
    </source>
</evidence>
<dbReference type="GO" id="GO:0005524">
    <property type="term" value="F:ATP binding"/>
    <property type="evidence" value="ECO:0007669"/>
    <property type="project" value="UniProtKB-KW"/>
</dbReference>
<dbReference type="InterPro" id="IPR050319">
    <property type="entry name" value="ABC_transp_ATP-bind"/>
</dbReference>
<organism evidence="6 7">
    <name type="scientific">Salinicoccus halodurans</name>
    <dbReference type="NCBI Taxonomy" id="407035"/>
    <lineage>
        <taxon>Bacteria</taxon>
        <taxon>Bacillati</taxon>
        <taxon>Bacillota</taxon>
        <taxon>Bacilli</taxon>
        <taxon>Bacillales</taxon>
        <taxon>Staphylococcaceae</taxon>
        <taxon>Salinicoccus</taxon>
    </lineage>
</organism>
<sequence>MVEDKNIGHSGETPLLEVKDFSLIFRHYGKGLRERDLEVVRNFNLTIHEGEIVAVLGASGSGKSLLANAILGILPDNAVTSGTLNYKGAALTEKKQALLRGKEISLIPQSVNALDPLMKTGKQVRTMIARRNKKRVQQDIFKKVGLPDSAGDRYPFELSGGMARRVLISTSMAGNANLVIADEPTPGLDPAVLQETVGQMRRLADAGKGMMFITHDIEIALQIADKIAVFYEGETIEIAQAGDFSGKGERLRHPYTRALWRALPKNDFISLQPSAYSNSRKSGKPSLEIKGISYHYPNSSWLFKDLDLTVQPGEIVGVYGHSGSGKSTMAQVIAGYRTTLGGTVEIAGKTIPKKGRHPVQMVWQHPEKAINPRWRIKQTLQEAGEIDQKLLKTLGIRQDWLERWPSELSGGELQRFCLARAMTGDTEYLVADEITTMLDAVTQSQIWHSLIELADERGVGILAISHDYHLLERVCDRIIHFDDLK</sequence>
<dbReference type="CDD" id="cd03257">
    <property type="entry name" value="ABC_NikE_OppD_transporters"/>
    <property type="match status" value="1"/>
</dbReference>
<evidence type="ECO:0000256" key="1">
    <source>
        <dbReference type="ARBA" id="ARBA00005417"/>
    </source>
</evidence>
<dbReference type="SUPFAM" id="SSF52540">
    <property type="entry name" value="P-loop containing nucleoside triphosphate hydrolases"/>
    <property type="match status" value="2"/>
</dbReference>
<dbReference type="Gene3D" id="3.40.50.300">
    <property type="entry name" value="P-loop containing nucleotide triphosphate hydrolases"/>
    <property type="match status" value="2"/>
</dbReference>
<comment type="similarity">
    <text evidence="1">Belongs to the ABC transporter superfamily.</text>
</comment>